<organism evidence="7 8">
    <name type="scientific">Pseudomonas farris</name>
    <dbReference type="NCBI Taxonomy" id="2841207"/>
    <lineage>
        <taxon>Bacteria</taxon>
        <taxon>Pseudomonadati</taxon>
        <taxon>Pseudomonadota</taxon>
        <taxon>Gammaproteobacteria</taxon>
        <taxon>Pseudomonadales</taxon>
        <taxon>Pseudomonadaceae</taxon>
        <taxon>Pseudomonas</taxon>
    </lineage>
</organism>
<feature type="domain" description="NolW-like" evidence="5">
    <location>
        <begin position="101"/>
        <end position="162"/>
    </location>
</feature>
<dbReference type="PANTHER" id="PTHR30332">
    <property type="entry name" value="PROBABLE GENERAL SECRETION PATHWAY PROTEIN D"/>
    <property type="match status" value="1"/>
</dbReference>
<comment type="function">
    <text evidence="2">Component of the type III secretion system (T3SS), also called injectisome, which is used to inject bacterial effector proteins into eukaryotic host cells. Forms a ring-shaped multimeric structure with an apparent central pore in the outer membrane.</text>
</comment>
<keyword evidence="2" id="KW-0653">Protein transport</keyword>
<keyword evidence="8" id="KW-1185">Reference proteome</keyword>
<dbReference type="Pfam" id="PF21304">
    <property type="entry name" value="T3S_SPI-1_N0"/>
    <property type="match status" value="1"/>
</dbReference>
<sequence>MVGLIAFGVASSATGAIPTNGAPAFFLATRGTKLADVLRDLGANYRLPVVVSPLVGEAFIGSLHDMEPEQALEHLAQLYQLAWYYDGQTIYVYKTQEVGSQLLTPAYLSVQTLITQLRATGVLDRRYCRVRAVPISNALEVHGVPICMERVARLAERIDQQKLNHEQNQEAVELFPLKYAAAVDTQYTYRTRQVVIPGIVSVLKDMAQGRTLPLTENQGEQLSSDRSLPMFSADPRQNAVLVRDRKINLPLYSDLIAQLDYKPELVEISVAIIDVNSQDLSALGVDWSASTRIGGGEVSFNSGAELDSGNFSTVIGNTGNFMVRLRALEKNAKARILSRPSVVTLNNMQAVLDRNITFYTKLVAENVARLESISAGSLLRVTPRVVGEGAQQEVMLTLIIQDGRQTSPVSQAEPLPQTLNSEISTHALLKAGQALLLGGFVQDEESESVRKIPLLGDIPLLGKLFRTTQKTNRQTVRLFLIKADPWHQS</sequence>
<dbReference type="InterPro" id="IPR003522">
    <property type="entry name" value="T3SS_OM_pore_YscC"/>
</dbReference>
<evidence type="ECO:0000256" key="2">
    <source>
        <dbReference type="HAMAP-Rule" id="MF_02219"/>
    </source>
</evidence>
<dbReference type="Proteomes" id="UP000886900">
    <property type="component" value="Unassembled WGS sequence"/>
</dbReference>
<feature type="domain" description="NolW-like" evidence="5">
    <location>
        <begin position="172"/>
        <end position="260"/>
    </location>
</feature>
<comment type="similarity">
    <text evidence="2">Belongs to the bacterial secretin family. T3SS SctC subfamily.</text>
</comment>
<dbReference type="HAMAP" id="MF_02219">
    <property type="entry name" value="Type_III_secretin"/>
    <property type="match status" value="1"/>
</dbReference>
<keyword evidence="2" id="KW-0998">Cell outer membrane</keyword>
<feature type="domain" description="Type II/III secretion system secretin-like" evidence="4">
    <location>
        <begin position="327"/>
        <end position="483"/>
    </location>
</feature>
<keyword evidence="2 3" id="KW-0813">Transport</keyword>
<keyword evidence="2" id="KW-0811">Translocation</keyword>
<dbReference type="Pfam" id="PF00263">
    <property type="entry name" value="Secretin"/>
    <property type="match status" value="1"/>
</dbReference>
<dbReference type="InterPro" id="IPR005644">
    <property type="entry name" value="NolW-like"/>
</dbReference>
<dbReference type="RefSeq" id="WP_217857802.1">
    <property type="nucleotide sequence ID" value="NZ_JAHSTV010000010.1"/>
</dbReference>
<feature type="domain" description="SPI-1 type 3 secretion system secretin N0" evidence="6">
    <location>
        <begin position="32"/>
        <end position="93"/>
    </location>
</feature>
<comment type="subunit">
    <text evidence="2">The core secretion machinery of the T3SS is composed of approximately 20 different proteins, including cytoplasmic components, a base, an export apparatus and a needle. This subunit is part of the base, which anchors the injectisome in the bacterial cell envelope. Forms a stable homooligomeric complex.</text>
</comment>
<comment type="subcellular location">
    <subcellularLocation>
        <location evidence="1 2 3">Cell outer membrane</location>
    </subcellularLocation>
</comment>
<dbReference type="Pfam" id="PF03958">
    <property type="entry name" value="Secretin_N"/>
    <property type="match status" value="2"/>
</dbReference>
<accession>A0ABS6PZD8</accession>
<keyword evidence="2" id="KW-0732">Signal</keyword>
<comment type="caution">
    <text evidence="7">The sequence shown here is derived from an EMBL/GenBank/DDBJ whole genome shotgun (WGS) entry which is preliminary data.</text>
</comment>
<evidence type="ECO:0000313" key="7">
    <source>
        <dbReference type="EMBL" id="MBV4465828.1"/>
    </source>
</evidence>
<dbReference type="InterPro" id="IPR049034">
    <property type="entry name" value="T3S_SPI-1_N0"/>
</dbReference>
<dbReference type="InterPro" id="IPR050810">
    <property type="entry name" value="Bact_Secretion_Sys_Channel"/>
</dbReference>
<evidence type="ECO:0000256" key="3">
    <source>
        <dbReference type="RuleBase" id="RU004004"/>
    </source>
</evidence>
<gene>
    <name evidence="2" type="primary">sctC</name>
    <name evidence="7" type="ORF">KVG95_21100</name>
</gene>
<dbReference type="InterPro" id="IPR004846">
    <property type="entry name" value="T2SS/T3SS_dom"/>
</dbReference>
<dbReference type="NCBIfam" id="NF011873">
    <property type="entry name" value="PRK15346.1"/>
    <property type="match status" value="1"/>
</dbReference>
<proteinExistence type="inferred from homology"/>
<reference evidence="7" key="1">
    <citation type="submission" date="2021-06" db="EMBL/GenBank/DDBJ databases">
        <title>Updating the genus Pseudomonas: Description of 43 new species and partition of the Pseudomonas putida group.</title>
        <authorList>
            <person name="Girard L."/>
            <person name="Lood C."/>
            <person name="Vandamme P."/>
            <person name="Rokni-Zadeh H."/>
            <person name="Van Noort V."/>
            <person name="Hofte M."/>
            <person name="Lavigne R."/>
            <person name="De Mot R."/>
        </authorList>
    </citation>
    <scope>NUCLEOTIDE SEQUENCE</scope>
    <source>
        <strain evidence="7">SWRI79</strain>
    </source>
</reference>
<protein>
    <recommendedName>
        <fullName evidence="2">Type 3 secretion system secretin</fullName>
        <shortName evidence="2">T3SS secretin</shortName>
    </recommendedName>
</protein>
<dbReference type="NCBIfam" id="TIGR02516">
    <property type="entry name" value="type_III_yscC"/>
    <property type="match status" value="1"/>
</dbReference>
<evidence type="ECO:0000256" key="1">
    <source>
        <dbReference type="ARBA" id="ARBA00004442"/>
    </source>
</evidence>
<evidence type="ECO:0000259" key="4">
    <source>
        <dbReference type="Pfam" id="PF00263"/>
    </source>
</evidence>
<dbReference type="EMBL" id="JAHSTV010000010">
    <property type="protein sequence ID" value="MBV4465828.1"/>
    <property type="molecule type" value="Genomic_DNA"/>
</dbReference>
<evidence type="ECO:0000313" key="8">
    <source>
        <dbReference type="Proteomes" id="UP000886900"/>
    </source>
</evidence>
<name>A0ABS6PZD8_9PSED</name>
<evidence type="ECO:0000259" key="5">
    <source>
        <dbReference type="Pfam" id="PF03958"/>
    </source>
</evidence>
<keyword evidence="2" id="KW-0472">Membrane</keyword>
<dbReference type="PANTHER" id="PTHR30332:SF4">
    <property type="entry name" value="TYPE 3 SECRETION SYSTEM SECRETIN"/>
    <property type="match status" value="1"/>
</dbReference>
<evidence type="ECO:0000259" key="6">
    <source>
        <dbReference type="Pfam" id="PF21304"/>
    </source>
</evidence>